<protein>
    <submittedName>
        <fullName evidence="2">Uncharacterized protein</fullName>
    </submittedName>
</protein>
<proteinExistence type="predicted"/>
<evidence type="ECO:0000313" key="2">
    <source>
        <dbReference type="EMBL" id="KAK3675963.1"/>
    </source>
</evidence>
<dbReference type="EMBL" id="JAUTXT010000012">
    <property type="protein sequence ID" value="KAK3675963.1"/>
    <property type="molecule type" value="Genomic_DNA"/>
</dbReference>
<keyword evidence="3" id="KW-1185">Reference proteome</keyword>
<name>A0AAE0WQT2_9PEZI</name>
<accession>A0AAE0WQT2</accession>
<comment type="caution">
    <text evidence="2">The sequence shown here is derived from an EMBL/GenBank/DDBJ whole genome shotgun (WGS) entry which is preliminary data.</text>
</comment>
<sequence>MDRFVIRKAFSQSTGYSKRKREDEAIVSSKKRPVGLTDHEVIHNVVQDSDTFSITMTLSATSTCPPYLIVFHNLYHMSSQDTARGFDSFTQRYTESRLLGVLEETLRAQAKTVFREEQFERLEALLNIGGDITIDRAGFYMDVLTDTTATEWFKLYIRQAERLNVRIGYHKKPTVLRNNTALHYQLLRNNTALHYQLLRKLGRHYNYVILGLLPNNLAHDTHLYDAIEMYLALVFQLLPPKTLTKYLPPGSQLRQPDRGCMVANPLNQHHDDDAARRASCQLRDSSDPEVRGHYKDACEYLRKVEYVPTMEAMRAVSKKKEFFRPASNEFERIVHVRCNTCKADVSIKKDPLPVYDRETNAYLVRQQSCHNCPLPGSEKGDRREFKSTMFYPIDGRPTRSMSWLGKHKKKPQSTNQYAENSKWKAAVTKVDEAP</sequence>
<feature type="region of interest" description="Disordered" evidence="1">
    <location>
        <begin position="401"/>
        <end position="421"/>
    </location>
</feature>
<organism evidence="2 3">
    <name type="scientific">Recurvomyces mirabilis</name>
    <dbReference type="NCBI Taxonomy" id="574656"/>
    <lineage>
        <taxon>Eukaryota</taxon>
        <taxon>Fungi</taxon>
        <taxon>Dikarya</taxon>
        <taxon>Ascomycota</taxon>
        <taxon>Pezizomycotina</taxon>
        <taxon>Dothideomycetes</taxon>
        <taxon>Dothideomycetidae</taxon>
        <taxon>Mycosphaerellales</taxon>
        <taxon>Teratosphaeriaceae</taxon>
        <taxon>Recurvomyces</taxon>
    </lineage>
</organism>
<reference evidence="2" key="1">
    <citation type="submission" date="2023-07" db="EMBL/GenBank/DDBJ databases">
        <title>Black Yeasts Isolated from many extreme environments.</title>
        <authorList>
            <person name="Coleine C."/>
            <person name="Stajich J.E."/>
            <person name="Selbmann L."/>
        </authorList>
    </citation>
    <scope>NUCLEOTIDE SEQUENCE</scope>
    <source>
        <strain evidence="2">CCFEE 5485</strain>
    </source>
</reference>
<gene>
    <name evidence="2" type="ORF">LTR78_004155</name>
</gene>
<dbReference type="Proteomes" id="UP001274830">
    <property type="component" value="Unassembled WGS sequence"/>
</dbReference>
<evidence type="ECO:0000256" key="1">
    <source>
        <dbReference type="SAM" id="MobiDB-lite"/>
    </source>
</evidence>
<evidence type="ECO:0000313" key="3">
    <source>
        <dbReference type="Proteomes" id="UP001274830"/>
    </source>
</evidence>
<dbReference type="AlphaFoldDB" id="A0AAE0WQT2"/>